<feature type="transmembrane region" description="Helical" evidence="1">
    <location>
        <begin position="7"/>
        <end position="35"/>
    </location>
</feature>
<dbReference type="KEGG" id="barh:WN72_30110"/>
<feature type="transmembrane region" description="Helical" evidence="1">
    <location>
        <begin position="41"/>
        <end position="59"/>
    </location>
</feature>
<protein>
    <submittedName>
        <fullName evidence="2">Uncharacterized protein</fullName>
    </submittedName>
</protein>
<organism evidence="2 3">
    <name type="scientific">Bradyrhizobium arachidis</name>
    <dbReference type="NCBI Taxonomy" id="858423"/>
    <lineage>
        <taxon>Bacteria</taxon>
        <taxon>Pseudomonadati</taxon>
        <taxon>Pseudomonadota</taxon>
        <taxon>Alphaproteobacteria</taxon>
        <taxon>Hyphomicrobiales</taxon>
        <taxon>Nitrobacteraceae</taxon>
        <taxon>Bradyrhizobium</taxon>
    </lineage>
</organism>
<keyword evidence="1" id="KW-0812">Transmembrane</keyword>
<reference evidence="2 3" key="1">
    <citation type="submission" date="2018-06" db="EMBL/GenBank/DDBJ databases">
        <title>Comparative genomics of Bradyrhizobium nodulating Arachidis hypogaea.</title>
        <authorList>
            <person name="Li Y."/>
        </authorList>
    </citation>
    <scope>NUCLEOTIDE SEQUENCE [LARGE SCALE GENOMIC DNA]</scope>
    <source>
        <strain evidence="2 3">CCBAU 051107</strain>
    </source>
</reference>
<evidence type="ECO:0000313" key="2">
    <source>
        <dbReference type="EMBL" id="QOZ70091.1"/>
    </source>
</evidence>
<sequence length="549" mass="61015">MIRHTVTLLLGLAILAAAYWVLASWPIIALVFFFLVRDVAGGLNVLWLAVIVGMMAFGATRRHPGLVAAPLLFFAAWFGVSVVDRYKAEAETDPSLAVRTIPAELKDIRTVTLVTRGVRGCCGQVSLLADHLVDRYVHAADDEKGHIGPIQMTELAAAKDCTAEELRRSELLQRAGRIGECLKTTTIDSIPDGLVVRMQPRPYYPMVGCCTVGTLNVRQNGEERVAATWHSGRRVVRSYAPLFGRPNAPDPTVSVWSGFAGGPSQMVWIGGPTFTAEDLAAAAYGIDWAAPPKTPDVSIAELIRRAVEISKGPTRTAALDIALAVQAKGGVNDELLRMMASFIELSSSHSPAYQSIQKFWFKLDPGRQRQFIDLIVARMKDPAIGFDYNRAELPFHWDAAKFPGIPDQALLVFEERRDLKTWQYELALRLAAKAAFGSDQYAAEQRQRFGLIRDDSSDAFSSRALAFKRVYFLGNDEQREFYADQLDRVPDAMLEQFLIATGWHRSPHEPNATVTTRMLRERAAARIAAVTDDKLRRDLQERFRLDRAS</sequence>
<keyword evidence="1" id="KW-1133">Transmembrane helix</keyword>
<name>A0AAE7TJK4_9BRAD</name>
<dbReference type="RefSeq" id="WP_092219078.1">
    <property type="nucleotide sequence ID" value="NZ_CP030050.1"/>
</dbReference>
<keyword evidence="1" id="KW-0472">Membrane</keyword>
<dbReference type="AlphaFoldDB" id="A0AAE7TJK4"/>
<gene>
    <name evidence="2" type="ORF">WN72_30110</name>
</gene>
<proteinExistence type="predicted"/>
<accession>A0AAE7TJK4</accession>
<dbReference type="EMBL" id="CP030050">
    <property type="protein sequence ID" value="QOZ70091.1"/>
    <property type="molecule type" value="Genomic_DNA"/>
</dbReference>
<evidence type="ECO:0000256" key="1">
    <source>
        <dbReference type="SAM" id="Phobius"/>
    </source>
</evidence>
<evidence type="ECO:0000313" key="3">
    <source>
        <dbReference type="Proteomes" id="UP000594015"/>
    </source>
</evidence>
<feature type="transmembrane region" description="Helical" evidence="1">
    <location>
        <begin position="66"/>
        <end position="83"/>
    </location>
</feature>
<dbReference type="Proteomes" id="UP000594015">
    <property type="component" value="Chromosome"/>
</dbReference>